<gene>
    <name evidence="2" type="ORF">POCTA_138.1.T2020004</name>
</gene>
<feature type="repeat" description="TPR" evidence="1">
    <location>
        <begin position="20"/>
        <end position="53"/>
    </location>
</feature>
<protein>
    <recommendedName>
        <fullName evidence="4">Tetratricopeptide repeat protein</fullName>
    </recommendedName>
</protein>
<dbReference type="EMBL" id="CAJJDP010000206">
    <property type="protein sequence ID" value="CAD8215074.1"/>
    <property type="molecule type" value="Genomic_DNA"/>
</dbReference>
<accession>A0A8S1YSE3</accession>
<name>A0A8S1YSE3_PAROT</name>
<dbReference type="OrthoDB" id="343765at2759"/>
<comment type="caution">
    <text evidence="2">The sequence shown here is derived from an EMBL/GenBank/DDBJ whole genome shotgun (WGS) entry which is preliminary data.</text>
</comment>
<sequence>MLDQFNEAIIWADKALEVDPKHRDSLSASLLMLGQFDKAITLADRMLKMDPNHSYL</sequence>
<dbReference type="InterPro" id="IPR019734">
    <property type="entry name" value="TPR_rpt"/>
</dbReference>
<dbReference type="AlphaFoldDB" id="A0A8S1YSE3"/>
<organism evidence="2 3">
    <name type="scientific">Paramecium octaurelia</name>
    <dbReference type="NCBI Taxonomy" id="43137"/>
    <lineage>
        <taxon>Eukaryota</taxon>
        <taxon>Sar</taxon>
        <taxon>Alveolata</taxon>
        <taxon>Ciliophora</taxon>
        <taxon>Intramacronucleata</taxon>
        <taxon>Oligohymenophorea</taxon>
        <taxon>Peniculida</taxon>
        <taxon>Parameciidae</taxon>
        <taxon>Paramecium</taxon>
    </lineage>
</organism>
<keyword evidence="3" id="KW-1185">Reference proteome</keyword>
<evidence type="ECO:0000313" key="2">
    <source>
        <dbReference type="EMBL" id="CAD8215074.1"/>
    </source>
</evidence>
<reference evidence="2" key="1">
    <citation type="submission" date="2021-01" db="EMBL/GenBank/DDBJ databases">
        <authorList>
            <consortium name="Genoscope - CEA"/>
            <person name="William W."/>
        </authorList>
    </citation>
    <scope>NUCLEOTIDE SEQUENCE</scope>
</reference>
<evidence type="ECO:0000313" key="3">
    <source>
        <dbReference type="Proteomes" id="UP000683925"/>
    </source>
</evidence>
<evidence type="ECO:0008006" key="4">
    <source>
        <dbReference type="Google" id="ProtNLM"/>
    </source>
</evidence>
<keyword evidence="1" id="KW-0802">TPR repeat</keyword>
<dbReference type="Proteomes" id="UP000683925">
    <property type="component" value="Unassembled WGS sequence"/>
</dbReference>
<evidence type="ECO:0000256" key="1">
    <source>
        <dbReference type="PROSITE-ProRule" id="PRU00339"/>
    </source>
</evidence>
<dbReference type="PROSITE" id="PS50005">
    <property type="entry name" value="TPR"/>
    <property type="match status" value="1"/>
</dbReference>
<proteinExistence type="predicted"/>